<accession>A0ACC0A4C0</accession>
<evidence type="ECO:0000313" key="2">
    <source>
        <dbReference type="Proteomes" id="UP001060085"/>
    </source>
</evidence>
<gene>
    <name evidence="1" type="ORF">M9H77_32221</name>
</gene>
<sequence length="623" mass="70191">MRKPLGKRNSGVDSEASGSEDQPEKCSKLSLEEKRQLVHGIAQCLEDAPTVLSSFTRRELLEIICAEMGKERKYSGFTKSKMIEHLLKLVTKNGNSKTTTARELYSSPKQEASKSNKQQKNKYLCQLPKESELVPRETMREDPKLLLCENLACRGALDSEDPFCKRCSCCICYQYDDNKDPSLWLTCENDSQDGSMPCRLSCHLKCALEQGKSGKLKKNSSVKVDGCFSCVSCGKINEPMRTWRKQLIVAMEARRVDVLCLRLSLSYKILIGNDKYKELLKIVESAVTALENEVGPLDRASATMDRSIVNRLSCGATVQKLCASAVEAFDSMSAGCSFVHTNEKNLPACKIRFEELSPTRVTIVLEYDDHLLKDVLSCTLWHRRSTMDYLEEPTYIVSRPANRFELYDLDPSSEYFCKVSLSSKIRILGIWEANWKTPALPVEKQAEREYAIAYAHMWTESMNSSDSKVASSDHQLSKQQSAADLENKSDGFPALPFEEKHIPSAASPPTNAPSTPCKSDGTKGVIHTSGKKQLKESDYEYSVRVIRKLEHDGHLEADFRVKFLTWFSLKASTQERRVVSVFIDTFIDDPPSLAGQLLDTFMDEICCEKKLASSHGFCTRLWH</sequence>
<evidence type="ECO:0000313" key="1">
    <source>
        <dbReference type="EMBL" id="KAI5655034.1"/>
    </source>
</evidence>
<organism evidence="1 2">
    <name type="scientific">Catharanthus roseus</name>
    <name type="common">Madagascar periwinkle</name>
    <name type="synonym">Vinca rosea</name>
    <dbReference type="NCBI Taxonomy" id="4058"/>
    <lineage>
        <taxon>Eukaryota</taxon>
        <taxon>Viridiplantae</taxon>
        <taxon>Streptophyta</taxon>
        <taxon>Embryophyta</taxon>
        <taxon>Tracheophyta</taxon>
        <taxon>Spermatophyta</taxon>
        <taxon>Magnoliopsida</taxon>
        <taxon>eudicotyledons</taxon>
        <taxon>Gunneridae</taxon>
        <taxon>Pentapetalae</taxon>
        <taxon>asterids</taxon>
        <taxon>lamiids</taxon>
        <taxon>Gentianales</taxon>
        <taxon>Apocynaceae</taxon>
        <taxon>Rauvolfioideae</taxon>
        <taxon>Vinceae</taxon>
        <taxon>Catharanthinae</taxon>
        <taxon>Catharanthus</taxon>
    </lineage>
</organism>
<proteinExistence type="predicted"/>
<keyword evidence="2" id="KW-1185">Reference proteome</keyword>
<reference evidence="2" key="1">
    <citation type="journal article" date="2023" name="Nat. Plants">
        <title>Single-cell RNA sequencing provides a high-resolution roadmap for understanding the multicellular compartmentation of specialized metabolism.</title>
        <authorList>
            <person name="Sun S."/>
            <person name="Shen X."/>
            <person name="Li Y."/>
            <person name="Li Y."/>
            <person name="Wang S."/>
            <person name="Li R."/>
            <person name="Zhang H."/>
            <person name="Shen G."/>
            <person name="Guo B."/>
            <person name="Wei J."/>
            <person name="Xu J."/>
            <person name="St-Pierre B."/>
            <person name="Chen S."/>
            <person name="Sun C."/>
        </authorList>
    </citation>
    <scope>NUCLEOTIDE SEQUENCE [LARGE SCALE GENOMIC DNA]</scope>
</reference>
<dbReference type="Proteomes" id="UP001060085">
    <property type="component" value="Linkage Group LG07"/>
</dbReference>
<protein>
    <submittedName>
        <fullName evidence="1">Uncharacterized protein</fullName>
    </submittedName>
</protein>
<dbReference type="EMBL" id="CM044707">
    <property type="protein sequence ID" value="KAI5655034.1"/>
    <property type="molecule type" value="Genomic_DNA"/>
</dbReference>
<name>A0ACC0A4C0_CATRO</name>
<comment type="caution">
    <text evidence="1">The sequence shown here is derived from an EMBL/GenBank/DDBJ whole genome shotgun (WGS) entry which is preliminary data.</text>
</comment>